<feature type="transmembrane region" description="Helical" evidence="1">
    <location>
        <begin position="21"/>
        <end position="40"/>
    </location>
</feature>
<accession>A0A0A9BWG9</accession>
<reference evidence="2" key="1">
    <citation type="submission" date="2014-09" db="EMBL/GenBank/DDBJ databases">
        <authorList>
            <person name="Magalhaes I.L.F."/>
            <person name="Oliveira U."/>
            <person name="Santos F.R."/>
            <person name="Vidigal T.H.D.A."/>
            <person name="Brescovit A.D."/>
            <person name="Santos A.J."/>
        </authorList>
    </citation>
    <scope>NUCLEOTIDE SEQUENCE</scope>
    <source>
        <tissue evidence="2">Shoot tissue taken approximately 20 cm above the soil surface</tissue>
    </source>
</reference>
<keyword evidence="1" id="KW-0472">Membrane</keyword>
<evidence type="ECO:0000256" key="1">
    <source>
        <dbReference type="SAM" id="Phobius"/>
    </source>
</evidence>
<organism evidence="2">
    <name type="scientific">Arundo donax</name>
    <name type="common">Giant reed</name>
    <name type="synonym">Donax arundinaceus</name>
    <dbReference type="NCBI Taxonomy" id="35708"/>
    <lineage>
        <taxon>Eukaryota</taxon>
        <taxon>Viridiplantae</taxon>
        <taxon>Streptophyta</taxon>
        <taxon>Embryophyta</taxon>
        <taxon>Tracheophyta</taxon>
        <taxon>Spermatophyta</taxon>
        <taxon>Magnoliopsida</taxon>
        <taxon>Liliopsida</taxon>
        <taxon>Poales</taxon>
        <taxon>Poaceae</taxon>
        <taxon>PACMAD clade</taxon>
        <taxon>Arundinoideae</taxon>
        <taxon>Arundineae</taxon>
        <taxon>Arundo</taxon>
    </lineage>
</organism>
<keyword evidence="1" id="KW-0812">Transmembrane</keyword>
<protein>
    <submittedName>
        <fullName evidence="2">Uncharacterized protein</fullName>
    </submittedName>
</protein>
<reference evidence="2" key="2">
    <citation type="journal article" date="2015" name="Data Brief">
        <title>Shoot transcriptome of the giant reed, Arundo donax.</title>
        <authorList>
            <person name="Barrero R.A."/>
            <person name="Guerrero F.D."/>
            <person name="Moolhuijzen P."/>
            <person name="Goolsby J.A."/>
            <person name="Tidwell J."/>
            <person name="Bellgard S.E."/>
            <person name="Bellgard M.I."/>
        </authorList>
    </citation>
    <scope>NUCLEOTIDE SEQUENCE</scope>
    <source>
        <tissue evidence="2">Shoot tissue taken approximately 20 cm above the soil surface</tissue>
    </source>
</reference>
<name>A0A0A9BWG9_ARUDO</name>
<proteinExistence type="predicted"/>
<keyword evidence="1" id="KW-1133">Transmembrane helix</keyword>
<dbReference type="EMBL" id="GBRH01230279">
    <property type="protein sequence ID" value="JAD67616.1"/>
    <property type="molecule type" value="Transcribed_RNA"/>
</dbReference>
<evidence type="ECO:0000313" key="2">
    <source>
        <dbReference type="EMBL" id="JAD67616.1"/>
    </source>
</evidence>
<dbReference type="AlphaFoldDB" id="A0A0A9BWG9"/>
<sequence length="67" mass="8151">MPRTRRMFPRDKKRKLLQRQQSWAHVILNFLNIWTIHAPICLHGTIMDWVQKEKENQFAPPPVQLNF</sequence>